<organism evidence="1 2">
    <name type="scientific">Choristoneura fumiferana</name>
    <name type="common">Spruce budworm moth</name>
    <name type="synonym">Archips fumiferana</name>
    <dbReference type="NCBI Taxonomy" id="7141"/>
    <lineage>
        <taxon>Eukaryota</taxon>
        <taxon>Metazoa</taxon>
        <taxon>Ecdysozoa</taxon>
        <taxon>Arthropoda</taxon>
        <taxon>Hexapoda</taxon>
        <taxon>Insecta</taxon>
        <taxon>Pterygota</taxon>
        <taxon>Neoptera</taxon>
        <taxon>Endopterygota</taxon>
        <taxon>Lepidoptera</taxon>
        <taxon>Glossata</taxon>
        <taxon>Ditrysia</taxon>
        <taxon>Tortricoidea</taxon>
        <taxon>Tortricidae</taxon>
        <taxon>Tortricinae</taxon>
        <taxon>Choristoneura</taxon>
    </lineage>
</organism>
<sequence length="304" mass="31986">MGEDQKVAHLDAGISVGGAPPFLRVEGGGGGGGGGDELRGVLRAALLSAQHLLRERFEKRVAWVDGHWEWRREPLGPAPAPPLPPEARKKVADVSRLFEILTNAQFRDQGPLTKPSSAAAPSFVPFERRLPSPVEAARAEDRSAFLVCTLLLVAAAAVWLGALVLFNRDACRRRVTKIKQRIKGWFTKKAAAAEGEASAEQTPPRDDPPPPYSDASAEPFLSPGGAVGGALSGVGDLPPPYSSCDAPDCKEATSNDQQESLMGAGAVSAAPDVCAAQAEQTDDEDCSKPDSSKVFCDSSLVVVV</sequence>
<reference evidence="1 2" key="1">
    <citation type="journal article" date="2022" name="Genome Biol. Evol.">
        <title>The Spruce Budworm Genome: Reconstructing the Evolutionary History of Antifreeze Proteins.</title>
        <authorList>
            <person name="Beliveau C."/>
            <person name="Gagne P."/>
            <person name="Picq S."/>
            <person name="Vernygora O."/>
            <person name="Keeling C.I."/>
            <person name="Pinkney K."/>
            <person name="Doucet D."/>
            <person name="Wen F."/>
            <person name="Johnston J.S."/>
            <person name="Maaroufi H."/>
            <person name="Boyle B."/>
            <person name="Laroche J."/>
            <person name="Dewar K."/>
            <person name="Juretic N."/>
            <person name="Blackburn G."/>
            <person name="Nisole A."/>
            <person name="Brunet B."/>
            <person name="Brandao M."/>
            <person name="Lumley L."/>
            <person name="Duan J."/>
            <person name="Quan G."/>
            <person name="Lucarotti C.J."/>
            <person name="Roe A.D."/>
            <person name="Sperling F.A.H."/>
            <person name="Levesque R.C."/>
            <person name="Cusson M."/>
        </authorList>
    </citation>
    <scope>NUCLEOTIDE SEQUENCE [LARGE SCALE GENOMIC DNA]</scope>
    <source>
        <strain evidence="1">Glfc:IPQL:Cfum</strain>
    </source>
</reference>
<proteinExistence type="predicted"/>
<keyword evidence="2" id="KW-1185">Reference proteome</keyword>
<protein>
    <submittedName>
        <fullName evidence="1">Uncharacterized protein</fullName>
    </submittedName>
</protein>
<evidence type="ECO:0000313" key="2">
    <source>
        <dbReference type="Proteomes" id="UP001064048"/>
    </source>
</evidence>
<dbReference type="EMBL" id="CM046122">
    <property type="protein sequence ID" value="KAI8423411.1"/>
    <property type="molecule type" value="Genomic_DNA"/>
</dbReference>
<gene>
    <name evidence="1" type="ORF">MSG28_012557</name>
</gene>
<accession>A0ACC0JGY4</accession>
<evidence type="ECO:0000313" key="1">
    <source>
        <dbReference type="EMBL" id="KAI8423411.1"/>
    </source>
</evidence>
<dbReference type="Proteomes" id="UP001064048">
    <property type="component" value="Chromosome 22"/>
</dbReference>
<comment type="caution">
    <text evidence="1">The sequence shown here is derived from an EMBL/GenBank/DDBJ whole genome shotgun (WGS) entry which is preliminary data.</text>
</comment>
<name>A0ACC0JGY4_CHOFU</name>